<dbReference type="GO" id="GO:0051457">
    <property type="term" value="P:maintenance of protein location in nucleus"/>
    <property type="evidence" value="ECO:0007669"/>
    <property type="project" value="TreeGrafter"/>
</dbReference>
<accession>A0AAV1F8F4</accession>
<evidence type="ECO:0000256" key="4">
    <source>
        <dbReference type="ARBA" id="ARBA00009880"/>
    </source>
</evidence>
<evidence type="ECO:0000313" key="14">
    <source>
        <dbReference type="EMBL" id="CAJ1057001.1"/>
    </source>
</evidence>
<dbReference type="GO" id="GO:0005634">
    <property type="term" value="C:nucleus"/>
    <property type="evidence" value="ECO:0007669"/>
    <property type="project" value="UniProtKB-SubCell"/>
</dbReference>
<protein>
    <recommendedName>
        <fullName evidence="5 12">ADP-ribosylation factor-like protein 2-binding protein</fullName>
        <shortName evidence="12">ARF-like 2-binding protein</shortName>
    </recommendedName>
</protein>
<evidence type="ECO:0000256" key="11">
    <source>
        <dbReference type="ARBA" id="ARBA00023273"/>
    </source>
</evidence>
<evidence type="ECO:0000256" key="7">
    <source>
        <dbReference type="ARBA" id="ARBA00023069"/>
    </source>
</evidence>
<dbReference type="GO" id="GO:0005813">
    <property type="term" value="C:centrosome"/>
    <property type="evidence" value="ECO:0007669"/>
    <property type="project" value="UniProtKB-SubCell"/>
</dbReference>
<proteinExistence type="inferred from homology"/>
<comment type="similarity">
    <text evidence="4 12">Belongs to the ARL2BP family.</text>
</comment>
<keyword evidence="7 12" id="KW-0969">Cilium</keyword>
<dbReference type="GO" id="GO:0005758">
    <property type="term" value="C:mitochondrial intermembrane space"/>
    <property type="evidence" value="ECO:0007669"/>
    <property type="project" value="UniProtKB-SubCell"/>
</dbReference>
<name>A0AAV1F8F4_XYRNO</name>
<evidence type="ECO:0000256" key="2">
    <source>
        <dbReference type="ARBA" id="ARBA00004123"/>
    </source>
</evidence>
<dbReference type="InterPro" id="IPR023379">
    <property type="entry name" value="BART_dom"/>
</dbReference>
<dbReference type="PANTHER" id="PTHR15487">
    <property type="entry name" value="ADP-RIBOSYLATION FACTOR-LIKE PROTEIN 2-BINDING PROTEIN"/>
    <property type="match status" value="1"/>
</dbReference>
<keyword evidence="10 12" id="KW-0539">Nucleus</keyword>
<keyword evidence="8 12" id="KW-0496">Mitochondrion</keyword>
<evidence type="ECO:0000256" key="1">
    <source>
        <dbReference type="ARBA" id="ARBA00004120"/>
    </source>
</evidence>
<evidence type="ECO:0000256" key="3">
    <source>
        <dbReference type="ARBA" id="ARBA00004300"/>
    </source>
</evidence>
<dbReference type="Proteomes" id="UP001178508">
    <property type="component" value="Chromosome 5"/>
</dbReference>
<evidence type="ECO:0000256" key="9">
    <source>
        <dbReference type="ARBA" id="ARBA00023212"/>
    </source>
</evidence>
<dbReference type="AlphaFoldDB" id="A0AAV1F8F4"/>
<keyword evidence="15" id="KW-1185">Reference proteome</keyword>
<keyword evidence="6 12" id="KW-0963">Cytoplasm</keyword>
<dbReference type="GO" id="GO:0005929">
    <property type="term" value="C:cilium"/>
    <property type="evidence" value="ECO:0007669"/>
    <property type="project" value="UniProtKB-UniRule"/>
</dbReference>
<sequence length="179" mass="21000">MDVQELKMQSCGDNIIEIVDPDEEVFAVSCSSAEEKAFDTVIGCIENIVIEEGFEQLQQSFLEKHYLEFDDSEENKLSYTLIFKEYVDLLEKYLEQQLMEKIPGFNMNTFTDLLMQHKDEVPEDILVRLLTFTDFMAFKEMFLYYREEKEGRILDPSQELLVTSLMPTASKHKSNTEFQ</sequence>
<keyword evidence="9 12" id="KW-0206">Cytoskeleton</keyword>
<dbReference type="Gene3D" id="1.20.1520.10">
    <property type="entry name" value="ADP-ribosylation factor-like 2-binding protein, domain"/>
    <property type="match status" value="1"/>
</dbReference>
<evidence type="ECO:0000256" key="12">
    <source>
        <dbReference type="RuleBase" id="RU367099"/>
    </source>
</evidence>
<evidence type="ECO:0000256" key="8">
    <source>
        <dbReference type="ARBA" id="ARBA00023128"/>
    </source>
</evidence>
<evidence type="ECO:0000256" key="6">
    <source>
        <dbReference type="ARBA" id="ARBA00022490"/>
    </source>
</evidence>
<dbReference type="EMBL" id="OY660868">
    <property type="protein sequence ID" value="CAJ1057001.1"/>
    <property type="molecule type" value="Genomic_DNA"/>
</dbReference>
<organism evidence="14 15">
    <name type="scientific">Xyrichtys novacula</name>
    <name type="common">Pearly razorfish</name>
    <name type="synonym">Hemipteronotus novacula</name>
    <dbReference type="NCBI Taxonomy" id="13765"/>
    <lineage>
        <taxon>Eukaryota</taxon>
        <taxon>Metazoa</taxon>
        <taxon>Chordata</taxon>
        <taxon>Craniata</taxon>
        <taxon>Vertebrata</taxon>
        <taxon>Euteleostomi</taxon>
        <taxon>Actinopterygii</taxon>
        <taxon>Neopterygii</taxon>
        <taxon>Teleostei</taxon>
        <taxon>Neoteleostei</taxon>
        <taxon>Acanthomorphata</taxon>
        <taxon>Eupercaria</taxon>
        <taxon>Labriformes</taxon>
        <taxon>Labridae</taxon>
        <taxon>Xyrichtys</taxon>
    </lineage>
</organism>
<reference evidence="14" key="1">
    <citation type="submission" date="2023-08" db="EMBL/GenBank/DDBJ databases">
        <authorList>
            <person name="Alioto T."/>
            <person name="Alioto T."/>
            <person name="Gomez Garrido J."/>
        </authorList>
    </citation>
    <scope>NUCLEOTIDE SEQUENCE</scope>
</reference>
<dbReference type="Pfam" id="PF11527">
    <property type="entry name" value="ARL2_Bind_BART"/>
    <property type="match status" value="1"/>
</dbReference>
<dbReference type="PANTHER" id="PTHR15487:SF4">
    <property type="entry name" value="ADP-RIBOSYLATION FACTOR-LIKE PROTEIN 2-BINDING PROTEIN"/>
    <property type="match status" value="1"/>
</dbReference>
<dbReference type="InterPro" id="IPR038849">
    <property type="entry name" value="ARL2BP"/>
</dbReference>
<comment type="subcellular location">
    <subcellularLocation>
        <location evidence="1 12">Cytoplasm</location>
        <location evidence="1 12">Cytoskeleton</location>
        <location evidence="1 12">Cilium basal body</location>
    </subcellularLocation>
    <subcellularLocation>
        <location evidence="3 12">Cytoplasm</location>
        <location evidence="3 12">Cytoskeleton</location>
        <location evidence="3 12">Microtubule organizing center</location>
        <location evidence="3 12">Centrosome</location>
    </subcellularLocation>
    <subcellularLocation>
        <location evidence="12">Cytoplasm</location>
    </subcellularLocation>
    <subcellularLocation>
        <location evidence="2 12">Nucleus</location>
    </subcellularLocation>
    <subcellularLocation>
        <location evidence="12">Mitochondrion intermembrane space</location>
    </subcellularLocation>
</comment>
<dbReference type="InterPro" id="IPR042541">
    <property type="entry name" value="BART_sf"/>
</dbReference>
<comment type="function">
    <text evidence="12">Plays a role as an effector of the ADP-ribosylation factor-like protein 2, ARL2.</text>
</comment>
<keyword evidence="11 12" id="KW-0966">Cell projection</keyword>
<evidence type="ECO:0000256" key="5">
    <source>
        <dbReference type="ARBA" id="ARBA00014849"/>
    </source>
</evidence>
<evidence type="ECO:0000313" key="15">
    <source>
        <dbReference type="Proteomes" id="UP001178508"/>
    </source>
</evidence>
<gene>
    <name evidence="14" type="ORF">XNOV1_A036229</name>
</gene>
<evidence type="ECO:0000259" key="13">
    <source>
        <dbReference type="Pfam" id="PF11527"/>
    </source>
</evidence>
<feature type="domain" description="BART" evidence="13">
    <location>
        <begin position="38"/>
        <end position="151"/>
    </location>
</feature>
<evidence type="ECO:0000256" key="10">
    <source>
        <dbReference type="ARBA" id="ARBA00023242"/>
    </source>
</evidence>